<keyword evidence="1" id="KW-0812">Transmembrane</keyword>
<evidence type="ECO:0000313" key="2">
    <source>
        <dbReference type="EMBL" id="MDQ0159291.1"/>
    </source>
</evidence>
<reference evidence="2 3" key="1">
    <citation type="submission" date="2023-07" db="EMBL/GenBank/DDBJ databases">
        <title>Genomic Encyclopedia of Type Strains, Phase IV (KMG-IV): sequencing the most valuable type-strain genomes for metagenomic binning, comparative biology and taxonomic classification.</title>
        <authorList>
            <person name="Goeker M."/>
        </authorList>
    </citation>
    <scope>NUCLEOTIDE SEQUENCE [LARGE SCALE GENOMIC DNA]</scope>
    <source>
        <strain evidence="2 3">DSM 16460</strain>
    </source>
</reference>
<feature type="transmembrane region" description="Helical" evidence="1">
    <location>
        <begin position="57"/>
        <end position="75"/>
    </location>
</feature>
<accession>A0ABT9VE91</accession>
<dbReference type="EMBL" id="JAUSTQ010000004">
    <property type="protein sequence ID" value="MDQ0159291.1"/>
    <property type="molecule type" value="Genomic_DNA"/>
</dbReference>
<name>A0ABT9VE91_9BACI</name>
<comment type="caution">
    <text evidence="2">The sequence shown here is derived from an EMBL/GenBank/DDBJ whole genome shotgun (WGS) entry which is preliminary data.</text>
</comment>
<keyword evidence="1" id="KW-0472">Membrane</keyword>
<keyword evidence="1" id="KW-1133">Transmembrane helix</keyword>
<protein>
    <recommendedName>
        <fullName evidence="4">Permease</fullName>
    </recommendedName>
</protein>
<gene>
    <name evidence="2" type="ORF">J2S77_001255</name>
</gene>
<evidence type="ECO:0008006" key="4">
    <source>
        <dbReference type="Google" id="ProtNLM"/>
    </source>
</evidence>
<feature type="transmembrane region" description="Helical" evidence="1">
    <location>
        <begin position="82"/>
        <end position="100"/>
    </location>
</feature>
<dbReference type="RefSeq" id="WP_306975654.1">
    <property type="nucleotide sequence ID" value="NZ_JAUSTQ010000004.1"/>
</dbReference>
<evidence type="ECO:0000313" key="3">
    <source>
        <dbReference type="Proteomes" id="UP001224359"/>
    </source>
</evidence>
<keyword evidence="3" id="KW-1185">Reference proteome</keyword>
<sequence>MKKVYCQNCGKHIESKRDLFTTQIFFMIQAYCQSCYFERIKKVSALAVSNTPLNGRYSNFLALMTLVGLIMVYFAEIDYIKIPLLVVLSIVLFMRLYSFIRFERHLLF</sequence>
<proteinExistence type="predicted"/>
<dbReference type="Proteomes" id="UP001224359">
    <property type="component" value="Unassembled WGS sequence"/>
</dbReference>
<organism evidence="2 3">
    <name type="scientific">Alkalibacillus salilacus</name>
    <dbReference type="NCBI Taxonomy" id="284582"/>
    <lineage>
        <taxon>Bacteria</taxon>
        <taxon>Bacillati</taxon>
        <taxon>Bacillota</taxon>
        <taxon>Bacilli</taxon>
        <taxon>Bacillales</taxon>
        <taxon>Bacillaceae</taxon>
        <taxon>Alkalibacillus</taxon>
    </lineage>
</organism>
<evidence type="ECO:0000256" key="1">
    <source>
        <dbReference type="SAM" id="Phobius"/>
    </source>
</evidence>